<keyword evidence="1" id="KW-0812">Transmembrane</keyword>
<keyword evidence="1" id="KW-1133">Transmembrane helix</keyword>
<dbReference type="OrthoDB" id="7066628at2"/>
<dbReference type="Proteomes" id="UP000305881">
    <property type="component" value="Chromosome"/>
</dbReference>
<keyword evidence="1" id="KW-0472">Membrane</keyword>
<reference evidence="3" key="1">
    <citation type="journal article" date="2019" name="J. Bacteriol.">
        <title>A Mutagenic Screen Identifies a TonB-Dependent Receptor Required for the Lanthanide Metal Switch in the Type I Methanotroph 'Methylotuvimicrobium buryatense' 5GB1C.</title>
        <authorList>
            <person name="Groom J.D."/>
            <person name="Ford S.M."/>
            <person name="Pesesky M.W."/>
            <person name="Lidstrom M.E."/>
        </authorList>
    </citation>
    <scope>NUCLEOTIDE SEQUENCE [LARGE SCALE GENOMIC DNA]</scope>
    <source>
        <strain evidence="3">5GB1C</strain>
    </source>
</reference>
<accession>A0A4P9UUR9</accession>
<dbReference type="KEGG" id="mbur:EQU24_15140"/>
<evidence type="ECO:0000313" key="3">
    <source>
        <dbReference type="Proteomes" id="UP000305881"/>
    </source>
</evidence>
<protein>
    <submittedName>
        <fullName evidence="2">Uncharacterized protein</fullName>
    </submittedName>
</protein>
<organism evidence="2 3">
    <name type="scientific">Methylotuvimicrobium buryatense</name>
    <name type="common">Methylomicrobium buryatense</name>
    <dbReference type="NCBI Taxonomy" id="95641"/>
    <lineage>
        <taxon>Bacteria</taxon>
        <taxon>Pseudomonadati</taxon>
        <taxon>Pseudomonadota</taxon>
        <taxon>Gammaproteobacteria</taxon>
        <taxon>Methylococcales</taxon>
        <taxon>Methylococcaceae</taxon>
        <taxon>Methylotuvimicrobium</taxon>
    </lineage>
</organism>
<name>A0A4P9UUR9_METBY</name>
<keyword evidence="3" id="KW-1185">Reference proteome</keyword>
<evidence type="ECO:0000256" key="1">
    <source>
        <dbReference type="SAM" id="Phobius"/>
    </source>
</evidence>
<proteinExistence type="predicted"/>
<dbReference type="AlphaFoldDB" id="A0A4P9UUR9"/>
<sequence length="61" mass="7116">MDLNQFILYPIHGKIALYWFLGGLVEFSIYGAFIPGFSDFPVRFVEVWVDEITRNHRVGHS</sequence>
<dbReference type="EMBL" id="CP035467">
    <property type="protein sequence ID" value="QCW83426.1"/>
    <property type="molecule type" value="Genomic_DNA"/>
</dbReference>
<gene>
    <name evidence="2" type="ORF">EQU24_15140</name>
</gene>
<evidence type="ECO:0000313" key="2">
    <source>
        <dbReference type="EMBL" id="QCW83426.1"/>
    </source>
</evidence>
<dbReference type="STRING" id="675511.GCA_000341735_00021"/>
<feature type="transmembrane region" description="Helical" evidence="1">
    <location>
        <begin position="15"/>
        <end position="34"/>
    </location>
</feature>